<evidence type="ECO:0008006" key="4">
    <source>
        <dbReference type="Google" id="ProtNLM"/>
    </source>
</evidence>
<sequence>MTSGRRQRHAPATGDPVAGRVFRKGILPAQHACEQPSRHRCPAQTRLPASPCLASFRQHERPDFEESGMARERYYVLKDGDGWKVRHNDKDTPYDTQAEAMEAARDAAHKMHDSGTDSQVLVQGSDGQWQTEWTYGNDPYPPAG</sequence>
<dbReference type="InterPro" id="IPR018691">
    <property type="entry name" value="DUF2188"/>
</dbReference>
<accession>Q1YJW9</accession>
<evidence type="ECO:0000313" key="2">
    <source>
        <dbReference type="EMBL" id="EAS50755.1"/>
    </source>
</evidence>
<dbReference type="BioCyc" id="AURANTIMONAS:SI859A1_00878-MONOMER"/>
<organism evidence="2 3">
    <name type="scientific">Aurantimonas manganoxydans (strain ATCC BAA-1229 / DSM 21871 / SI85-9A1)</name>
    <dbReference type="NCBI Taxonomy" id="287752"/>
    <lineage>
        <taxon>Bacteria</taxon>
        <taxon>Pseudomonadati</taxon>
        <taxon>Pseudomonadota</taxon>
        <taxon>Alphaproteobacteria</taxon>
        <taxon>Hyphomicrobiales</taxon>
        <taxon>Aurantimonadaceae</taxon>
        <taxon>Aurantimonas</taxon>
    </lineage>
</organism>
<feature type="compositionally biased region" description="Basic and acidic residues" evidence="1">
    <location>
        <begin position="104"/>
        <end position="115"/>
    </location>
</feature>
<reference evidence="2 3" key="1">
    <citation type="journal article" date="2008" name="Appl. Environ. Microbiol.">
        <title>Genomic insights into Mn(II) oxidation by the marine alphaproteobacterium Aurantimonas sp. strain SI85-9A1.</title>
        <authorList>
            <person name="Dick G.J."/>
            <person name="Podell S."/>
            <person name="Johnson H.A."/>
            <person name="Rivera-Espinoza Y."/>
            <person name="Bernier-Latmani R."/>
            <person name="McCarthy J.K."/>
            <person name="Torpey J.W."/>
            <person name="Clement B.G."/>
            <person name="Gaasterland T."/>
            <person name="Tebo B.M."/>
        </authorList>
    </citation>
    <scope>NUCLEOTIDE SEQUENCE [LARGE SCALE GENOMIC DNA]</scope>
    <source>
        <strain evidence="2 3">SI85-9A1</strain>
    </source>
</reference>
<feature type="region of interest" description="Disordered" evidence="1">
    <location>
        <begin position="104"/>
        <end position="144"/>
    </location>
</feature>
<dbReference type="AlphaFoldDB" id="Q1YJW9"/>
<feature type="compositionally biased region" description="Polar residues" evidence="1">
    <location>
        <begin position="116"/>
        <end position="134"/>
    </location>
</feature>
<comment type="caution">
    <text evidence="2">The sequence shown here is derived from an EMBL/GenBank/DDBJ whole genome shotgun (WGS) entry which is preliminary data.</text>
</comment>
<dbReference type="HOGENOM" id="CLU_1794318_0_0_5"/>
<name>Q1YJW9_AURMS</name>
<gene>
    <name evidence="2" type="ORF">SI859A1_00878</name>
</gene>
<evidence type="ECO:0000313" key="3">
    <source>
        <dbReference type="Proteomes" id="UP000000321"/>
    </source>
</evidence>
<keyword evidence="3" id="KW-1185">Reference proteome</keyword>
<dbReference type="EMBL" id="AAPJ01000002">
    <property type="protein sequence ID" value="EAS50755.1"/>
    <property type="molecule type" value="Genomic_DNA"/>
</dbReference>
<protein>
    <recommendedName>
        <fullName evidence="4">DUF2188 domain-containing protein</fullName>
    </recommendedName>
</protein>
<dbReference type="Pfam" id="PF09954">
    <property type="entry name" value="DUF2188"/>
    <property type="match status" value="1"/>
</dbReference>
<dbReference type="Proteomes" id="UP000000321">
    <property type="component" value="Unassembled WGS sequence"/>
</dbReference>
<proteinExistence type="predicted"/>
<evidence type="ECO:0000256" key="1">
    <source>
        <dbReference type="SAM" id="MobiDB-lite"/>
    </source>
</evidence>